<dbReference type="InterPro" id="IPR029051">
    <property type="entry name" value="DUF4352"/>
</dbReference>
<evidence type="ECO:0000256" key="3">
    <source>
        <dbReference type="SAM" id="SignalP"/>
    </source>
</evidence>
<reference evidence="5" key="1">
    <citation type="submission" date="2020-08" db="EMBL/GenBank/DDBJ databases">
        <title>Genome public.</title>
        <authorList>
            <person name="Liu C."/>
            <person name="Sun Q."/>
        </authorList>
    </citation>
    <scope>NUCLEOTIDE SEQUENCE</scope>
    <source>
        <strain evidence="5">NSJ-33</strain>
    </source>
</reference>
<keyword evidence="1 3" id="KW-0732">Signal</keyword>
<sequence length="182" mass="20200">MKKVLIACLVLTSILCFSSCTDTNQPVNKTSSDLQSSQESSESSEESIPSAATVGETLEYNGLKITLDSVENYVDSGDFIMDEPEEGKQFVVLNFTVLNETGKDDHINMFYQEAYCDDIAIDSEALLFNHSGETIWGDVANGKKRVGYVAYELPEGWQKFEFNYKVAGNQKMEFVVTPDSIA</sequence>
<dbReference type="Proteomes" id="UP000610760">
    <property type="component" value="Unassembled WGS sequence"/>
</dbReference>
<dbReference type="InterPro" id="IPR029050">
    <property type="entry name" value="Immunoprotect_excell_Ig-like"/>
</dbReference>
<evidence type="ECO:0000259" key="4">
    <source>
        <dbReference type="Pfam" id="PF11611"/>
    </source>
</evidence>
<comment type="caution">
    <text evidence="5">The sequence shown here is derived from an EMBL/GenBank/DDBJ whole genome shotgun (WGS) entry which is preliminary data.</text>
</comment>
<accession>A0A926I6K6</accession>
<gene>
    <name evidence="5" type="ORF">H8710_02335</name>
</gene>
<name>A0A926I6K6_9FIRM</name>
<evidence type="ECO:0000256" key="2">
    <source>
        <dbReference type="SAM" id="MobiDB-lite"/>
    </source>
</evidence>
<dbReference type="EMBL" id="JACRSV010000001">
    <property type="protein sequence ID" value="MBC8558902.1"/>
    <property type="molecule type" value="Genomic_DNA"/>
</dbReference>
<dbReference type="Gene3D" id="2.60.40.1240">
    <property type="match status" value="1"/>
</dbReference>
<organism evidence="5 6">
    <name type="scientific">Fumia xinanensis</name>
    <dbReference type="NCBI Taxonomy" id="2763659"/>
    <lineage>
        <taxon>Bacteria</taxon>
        <taxon>Bacillati</taxon>
        <taxon>Bacillota</taxon>
        <taxon>Clostridia</taxon>
        <taxon>Eubacteriales</taxon>
        <taxon>Oscillospiraceae</taxon>
        <taxon>Fumia</taxon>
    </lineage>
</organism>
<feature type="domain" description="DUF4352" evidence="4">
    <location>
        <begin position="54"/>
        <end position="165"/>
    </location>
</feature>
<keyword evidence="6" id="KW-1185">Reference proteome</keyword>
<dbReference type="RefSeq" id="WP_249293800.1">
    <property type="nucleotide sequence ID" value="NZ_JACRSV010000001.1"/>
</dbReference>
<proteinExistence type="predicted"/>
<feature type="signal peptide" evidence="3">
    <location>
        <begin position="1"/>
        <end position="18"/>
    </location>
</feature>
<dbReference type="Pfam" id="PF11611">
    <property type="entry name" value="DUF4352"/>
    <property type="match status" value="1"/>
</dbReference>
<evidence type="ECO:0000313" key="5">
    <source>
        <dbReference type="EMBL" id="MBC8558902.1"/>
    </source>
</evidence>
<dbReference type="AlphaFoldDB" id="A0A926I6K6"/>
<feature type="region of interest" description="Disordered" evidence="2">
    <location>
        <begin position="25"/>
        <end position="51"/>
    </location>
</feature>
<evidence type="ECO:0000256" key="1">
    <source>
        <dbReference type="ARBA" id="ARBA00022729"/>
    </source>
</evidence>
<feature type="chain" id="PRO_5039080369" evidence="3">
    <location>
        <begin position="19"/>
        <end position="182"/>
    </location>
</feature>
<evidence type="ECO:0000313" key="6">
    <source>
        <dbReference type="Proteomes" id="UP000610760"/>
    </source>
</evidence>
<protein>
    <submittedName>
        <fullName evidence="5">DUF4352 domain-containing protein</fullName>
    </submittedName>
</protein>
<feature type="compositionally biased region" description="Low complexity" evidence="2">
    <location>
        <begin position="31"/>
        <end position="41"/>
    </location>
</feature>